<dbReference type="STRING" id="48709.A0A1D2MSA8"/>
<accession>A0A1D2MSA8</accession>
<dbReference type="AlphaFoldDB" id="A0A1D2MSA8"/>
<keyword evidence="3" id="KW-0677">Repeat</keyword>
<dbReference type="Gene3D" id="3.30.160.60">
    <property type="entry name" value="Classic Zinc Finger"/>
    <property type="match status" value="2"/>
</dbReference>
<dbReference type="SUPFAM" id="SSF57667">
    <property type="entry name" value="beta-beta-alpha zinc fingers"/>
    <property type="match status" value="1"/>
</dbReference>
<feature type="domain" description="C2H2-type" evidence="8">
    <location>
        <begin position="309"/>
        <end position="336"/>
    </location>
</feature>
<sequence length="362" mass="41597">MDIRPFKKVPRVMNSDGTYPPYGTCSYCGTKYDNFINRHAEVYDVCGHIKCVSCARSLTLVCEECEKEEDDKPVGPYPPGYPDYLKVTHGDVKRGEGAWEERIKRINPVFRDMKNIPMFIRNAAVKYPLPQGAPADGDNEADSHEGLVSVVDINTLMETTEEITDDSESDVDDVLQPPRFHVDPISLRECYVRLTRVEEELKIVGLASVQVVNPEENTEERYDNTLVPETAENERKATSSSARITTRSLTRRKTLLTNRVVPEKMAKAQMKASDQNVQKFQRSISSRLKSVSKAKKRVLKRSETNTKRLECPECKNTFANIYILERHLRLHTGDNPFKCDRCEKAFHRSDKLDYHKRKVHRR</sequence>
<feature type="domain" description="C2H2-type" evidence="8">
    <location>
        <begin position="337"/>
        <end position="362"/>
    </location>
</feature>
<dbReference type="FunFam" id="3.30.160.60:FF:000446">
    <property type="entry name" value="Zinc finger protein"/>
    <property type="match status" value="1"/>
</dbReference>
<organism evidence="9 10">
    <name type="scientific">Orchesella cincta</name>
    <name type="common">Springtail</name>
    <name type="synonym">Podura cincta</name>
    <dbReference type="NCBI Taxonomy" id="48709"/>
    <lineage>
        <taxon>Eukaryota</taxon>
        <taxon>Metazoa</taxon>
        <taxon>Ecdysozoa</taxon>
        <taxon>Arthropoda</taxon>
        <taxon>Hexapoda</taxon>
        <taxon>Collembola</taxon>
        <taxon>Entomobryomorpha</taxon>
        <taxon>Entomobryoidea</taxon>
        <taxon>Orchesellidae</taxon>
        <taxon>Orchesellinae</taxon>
        <taxon>Orchesella</taxon>
    </lineage>
</organism>
<evidence type="ECO:0000259" key="8">
    <source>
        <dbReference type="PROSITE" id="PS50157"/>
    </source>
</evidence>
<comment type="caution">
    <text evidence="9">The sequence shown here is derived from an EMBL/GenBank/DDBJ whole genome shotgun (WGS) entry which is preliminary data.</text>
</comment>
<dbReference type="InterPro" id="IPR013087">
    <property type="entry name" value="Znf_C2H2_type"/>
</dbReference>
<dbReference type="EMBL" id="LJIJ01000598">
    <property type="protein sequence ID" value="ODM95970.1"/>
    <property type="molecule type" value="Genomic_DNA"/>
</dbReference>
<dbReference type="SMART" id="SM00355">
    <property type="entry name" value="ZnF_C2H2"/>
    <property type="match status" value="2"/>
</dbReference>
<comment type="subcellular location">
    <subcellularLocation>
        <location evidence="1">Nucleus</location>
    </subcellularLocation>
</comment>
<dbReference type="Proteomes" id="UP000094527">
    <property type="component" value="Unassembled WGS sequence"/>
</dbReference>
<reference evidence="9 10" key="1">
    <citation type="journal article" date="2016" name="Genome Biol. Evol.">
        <title>Gene Family Evolution Reflects Adaptation to Soil Environmental Stressors in the Genome of the Collembolan Orchesella cincta.</title>
        <authorList>
            <person name="Faddeeva-Vakhrusheva A."/>
            <person name="Derks M.F."/>
            <person name="Anvar S.Y."/>
            <person name="Agamennone V."/>
            <person name="Suring W."/>
            <person name="Smit S."/>
            <person name="van Straalen N.M."/>
            <person name="Roelofs D."/>
        </authorList>
    </citation>
    <scope>NUCLEOTIDE SEQUENCE [LARGE SCALE GENOMIC DNA]</scope>
    <source>
        <tissue evidence="9">Mixed pool</tissue>
    </source>
</reference>
<dbReference type="PROSITE" id="PS50157">
    <property type="entry name" value="ZINC_FINGER_C2H2_2"/>
    <property type="match status" value="2"/>
</dbReference>
<dbReference type="GO" id="GO:0000981">
    <property type="term" value="F:DNA-binding transcription factor activity, RNA polymerase II-specific"/>
    <property type="evidence" value="ECO:0007669"/>
    <property type="project" value="TreeGrafter"/>
</dbReference>
<dbReference type="PROSITE" id="PS00028">
    <property type="entry name" value="ZINC_FINGER_C2H2_1"/>
    <property type="match status" value="2"/>
</dbReference>
<keyword evidence="10" id="KW-1185">Reference proteome</keyword>
<dbReference type="PANTHER" id="PTHR24394:SF29">
    <property type="entry name" value="MYONEURIN"/>
    <property type="match status" value="1"/>
</dbReference>
<evidence type="ECO:0000256" key="5">
    <source>
        <dbReference type="ARBA" id="ARBA00022833"/>
    </source>
</evidence>
<dbReference type="GO" id="GO:0008270">
    <property type="term" value="F:zinc ion binding"/>
    <property type="evidence" value="ECO:0007669"/>
    <property type="project" value="UniProtKB-KW"/>
</dbReference>
<evidence type="ECO:0000313" key="9">
    <source>
        <dbReference type="EMBL" id="ODM95970.1"/>
    </source>
</evidence>
<evidence type="ECO:0000256" key="3">
    <source>
        <dbReference type="ARBA" id="ARBA00022737"/>
    </source>
</evidence>
<evidence type="ECO:0000256" key="6">
    <source>
        <dbReference type="ARBA" id="ARBA00023242"/>
    </source>
</evidence>
<keyword evidence="4 7" id="KW-0863">Zinc-finger</keyword>
<evidence type="ECO:0000256" key="4">
    <source>
        <dbReference type="ARBA" id="ARBA00022771"/>
    </source>
</evidence>
<keyword evidence="2" id="KW-0479">Metal-binding</keyword>
<dbReference type="GO" id="GO:0005634">
    <property type="term" value="C:nucleus"/>
    <property type="evidence" value="ECO:0007669"/>
    <property type="project" value="UniProtKB-SubCell"/>
</dbReference>
<dbReference type="InterPro" id="IPR036236">
    <property type="entry name" value="Znf_C2H2_sf"/>
</dbReference>
<gene>
    <name evidence="9" type="ORF">Ocin01_10710</name>
</gene>
<protein>
    <submittedName>
        <fullName evidence="9">Putative zinc finger protein</fullName>
    </submittedName>
</protein>
<keyword evidence="6" id="KW-0539">Nucleus</keyword>
<evidence type="ECO:0000256" key="1">
    <source>
        <dbReference type="ARBA" id="ARBA00004123"/>
    </source>
</evidence>
<name>A0A1D2MSA8_ORCCI</name>
<dbReference type="OrthoDB" id="654211at2759"/>
<proteinExistence type="predicted"/>
<dbReference type="PANTHER" id="PTHR24394">
    <property type="entry name" value="ZINC FINGER PROTEIN"/>
    <property type="match status" value="1"/>
</dbReference>
<evidence type="ECO:0000256" key="2">
    <source>
        <dbReference type="ARBA" id="ARBA00022723"/>
    </source>
</evidence>
<keyword evidence="5" id="KW-0862">Zinc</keyword>
<evidence type="ECO:0000313" key="10">
    <source>
        <dbReference type="Proteomes" id="UP000094527"/>
    </source>
</evidence>
<evidence type="ECO:0000256" key="7">
    <source>
        <dbReference type="PROSITE-ProRule" id="PRU00042"/>
    </source>
</evidence>